<keyword evidence="3" id="KW-1185">Reference proteome</keyword>
<evidence type="ECO:0000256" key="1">
    <source>
        <dbReference type="SAM" id="MobiDB-lite"/>
    </source>
</evidence>
<feature type="region of interest" description="Disordered" evidence="1">
    <location>
        <begin position="1"/>
        <end position="58"/>
    </location>
</feature>
<organism evidence="2 3">
    <name type="scientific">Catellatospora bangladeshensis</name>
    <dbReference type="NCBI Taxonomy" id="310355"/>
    <lineage>
        <taxon>Bacteria</taxon>
        <taxon>Bacillati</taxon>
        <taxon>Actinomycetota</taxon>
        <taxon>Actinomycetes</taxon>
        <taxon>Micromonosporales</taxon>
        <taxon>Micromonosporaceae</taxon>
        <taxon>Catellatospora</taxon>
    </lineage>
</organism>
<comment type="caution">
    <text evidence="2">The sequence shown here is derived from an EMBL/GenBank/DDBJ whole genome shotgun (WGS) entry which is preliminary data.</text>
</comment>
<dbReference type="AlphaFoldDB" id="A0A8J3JAT4"/>
<gene>
    <name evidence="2" type="ORF">Cba03nite_27560</name>
</gene>
<reference evidence="2 3" key="1">
    <citation type="submission" date="2021-01" db="EMBL/GenBank/DDBJ databases">
        <title>Whole genome shotgun sequence of Catellatospora bangladeshensis NBRC 107357.</title>
        <authorList>
            <person name="Komaki H."/>
            <person name="Tamura T."/>
        </authorList>
    </citation>
    <scope>NUCLEOTIDE SEQUENCE [LARGE SCALE GENOMIC DNA]</scope>
    <source>
        <strain evidence="2 3">NBRC 107357</strain>
    </source>
</reference>
<proteinExistence type="predicted"/>
<evidence type="ECO:0000313" key="2">
    <source>
        <dbReference type="EMBL" id="GIF81407.1"/>
    </source>
</evidence>
<dbReference type="EMBL" id="BONF01000013">
    <property type="protein sequence ID" value="GIF81407.1"/>
    <property type="molecule type" value="Genomic_DNA"/>
</dbReference>
<accession>A0A8J3JAT4</accession>
<protein>
    <submittedName>
        <fullName evidence="2">Uncharacterized protein</fullName>
    </submittedName>
</protein>
<dbReference type="Proteomes" id="UP000601223">
    <property type="component" value="Unassembled WGS sequence"/>
</dbReference>
<evidence type="ECO:0000313" key="3">
    <source>
        <dbReference type="Proteomes" id="UP000601223"/>
    </source>
</evidence>
<sequence>MATARAGVAEIEAMGRAGSPGARGATERIAPSAGPVDDSTTEPHSPHSGQRPTHFGGWCPQASHSYAGRAGLADLEVVLRTVTRATYREGAT</sequence>
<name>A0A8J3JAT4_9ACTN</name>